<dbReference type="Proteomes" id="UP000007887">
    <property type="component" value="Plasmid pSRC3"/>
</dbReference>
<dbReference type="AlphaFoldDB" id="I0GWE6"/>
<gene>
    <name evidence="1" type="ordered locus">SELR_pSRC300100</name>
</gene>
<protein>
    <submittedName>
        <fullName evidence="1">Uncharacterized protein</fullName>
    </submittedName>
</protein>
<dbReference type="RefSeq" id="WP_014426101.1">
    <property type="nucleotide sequence ID" value="NC_017073.1"/>
</dbReference>
<dbReference type="EMBL" id="AP012300">
    <property type="protein sequence ID" value="BAL85083.1"/>
    <property type="molecule type" value="Genomic_DNA"/>
</dbReference>
<dbReference type="PATRIC" id="fig|927704.6.peg.3322"/>
<sequence>MKYVKYIVTTKDGHGVELARSYRNNQRIPKCPCTWRVNVLGASTVESVFCSQKEKAKIYRRGDHAQYEELIDTIEKLTEGVQCD</sequence>
<dbReference type="HOGENOM" id="CLU_2525656_0_0_9"/>
<proteinExistence type="predicted"/>
<reference evidence="1 2" key="1">
    <citation type="submission" date="2011-10" db="EMBL/GenBank/DDBJ databases">
        <title>Whole genome sequence of Selenomonas ruminantium subsp. lactilytica TAM6421.</title>
        <authorList>
            <person name="Oguchi A."/>
            <person name="Ankai A."/>
            <person name="Kaneko J."/>
            <person name="Yamada-Narita S."/>
            <person name="Fukui S."/>
            <person name="Takahashi M."/>
            <person name="Onodera T."/>
            <person name="Kojima S."/>
            <person name="Fushimi T."/>
            <person name="Abe N."/>
            <person name="Kamio Y."/>
            <person name="Yamazaki S."/>
            <person name="Fujita N."/>
        </authorList>
    </citation>
    <scope>NUCLEOTIDE SEQUENCE [LARGE SCALE GENOMIC DNA]</scope>
    <source>
        <strain evidence="2">NBRC 103574 / TAM6421</strain>
        <plasmid evidence="1 2">pSRC3</plasmid>
    </source>
</reference>
<evidence type="ECO:0000313" key="2">
    <source>
        <dbReference type="Proteomes" id="UP000007887"/>
    </source>
</evidence>
<dbReference type="KEGG" id="sri:SELR_pSRC300100"/>
<organism evidence="1 2">
    <name type="scientific">Selenomonas ruminantium subsp. lactilytica (strain NBRC 103574 / TAM6421)</name>
    <dbReference type="NCBI Taxonomy" id="927704"/>
    <lineage>
        <taxon>Bacteria</taxon>
        <taxon>Bacillati</taxon>
        <taxon>Bacillota</taxon>
        <taxon>Negativicutes</taxon>
        <taxon>Selenomonadales</taxon>
        <taxon>Selenomonadaceae</taxon>
        <taxon>Selenomonas</taxon>
    </lineage>
</organism>
<accession>I0GWE6</accession>
<name>I0GWE6_SELRL</name>
<keyword evidence="1" id="KW-0614">Plasmid</keyword>
<geneLocation type="plasmid" evidence="1 2">
    <name>pSRC3</name>
</geneLocation>
<evidence type="ECO:0000313" key="1">
    <source>
        <dbReference type="EMBL" id="BAL85083.1"/>
    </source>
</evidence>